<feature type="region of interest" description="Disordered" evidence="1">
    <location>
        <begin position="84"/>
        <end position="138"/>
    </location>
</feature>
<dbReference type="InterPro" id="IPR010903">
    <property type="entry name" value="DUF1517"/>
</dbReference>
<dbReference type="PANTHER" id="PTHR33975">
    <property type="entry name" value="MYELIN-ASSOCIATED OLIGODENDROCYTE BASIC PROTEIN"/>
    <property type="match status" value="1"/>
</dbReference>
<keyword evidence="2" id="KW-0472">Membrane</keyword>
<dbReference type="PIRSF" id="PIRSF037221">
    <property type="entry name" value="DUF1517"/>
    <property type="match status" value="1"/>
</dbReference>
<feature type="compositionally biased region" description="Basic residues" evidence="1">
    <location>
        <begin position="125"/>
        <end position="134"/>
    </location>
</feature>
<protein>
    <submittedName>
        <fullName evidence="3">DUF1517 domain-containing protein</fullName>
    </submittedName>
</protein>
<reference evidence="3 4" key="1">
    <citation type="submission" date="2024-03" db="EMBL/GenBank/DDBJ databases">
        <title>Complete genome sequence of the green alga Chloropicon roscoffensis RCC1871.</title>
        <authorList>
            <person name="Lemieux C."/>
            <person name="Pombert J.-F."/>
            <person name="Otis C."/>
            <person name="Turmel M."/>
        </authorList>
    </citation>
    <scope>NUCLEOTIDE SEQUENCE [LARGE SCALE GENOMIC DNA]</scope>
    <source>
        <strain evidence="3 4">RCC1871</strain>
    </source>
</reference>
<dbReference type="EMBL" id="CP151510">
    <property type="protein sequence ID" value="WZN64581.1"/>
    <property type="molecule type" value="Genomic_DNA"/>
</dbReference>
<evidence type="ECO:0000313" key="3">
    <source>
        <dbReference type="EMBL" id="WZN64581.1"/>
    </source>
</evidence>
<keyword evidence="2" id="KW-1133">Transmembrane helix</keyword>
<organism evidence="3 4">
    <name type="scientific">Chloropicon roscoffensis</name>
    <dbReference type="NCBI Taxonomy" id="1461544"/>
    <lineage>
        <taxon>Eukaryota</taxon>
        <taxon>Viridiplantae</taxon>
        <taxon>Chlorophyta</taxon>
        <taxon>Chloropicophyceae</taxon>
        <taxon>Chloropicales</taxon>
        <taxon>Chloropicaceae</taxon>
        <taxon>Chloropicon</taxon>
    </lineage>
</organism>
<evidence type="ECO:0000256" key="1">
    <source>
        <dbReference type="SAM" id="MobiDB-lite"/>
    </source>
</evidence>
<feature type="transmembrane region" description="Helical" evidence="2">
    <location>
        <begin position="140"/>
        <end position="160"/>
    </location>
</feature>
<name>A0AAX4PFE7_9CHLO</name>
<keyword evidence="4" id="KW-1185">Reference proteome</keyword>
<dbReference type="InterPro" id="IPR053023">
    <property type="entry name" value="FLAP_modulator"/>
</dbReference>
<keyword evidence="2" id="KW-0812">Transmembrane</keyword>
<gene>
    <name evidence="3" type="ORF">HKI87_10g61380</name>
</gene>
<dbReference type="PANTHER" id="PTHR33975:SF2">
    <property type="entry name" value="MYELIN-ASSOCIATED OLIGODENDROCYTE BASIC PROTEIN"/>
    <property type="match status" value="1"/>
</dbReference>
<evidence type="ECO:0000256" key="2">
    <source>
        <dbReference type="SAM" id="Phobius"/>
    </source>
</evidence>
<dbReference type="AlphaFoldDB" id="A0AAX4PFE7"/>
<dbReference type="Proteomes" id="UP001472866">
    <property type="component" value="Chromosome 10"/>
</dbReference>
<accession>A0AAX4PFE7</accession>
<sequence>MSSYLTVLAGGSRAAKTVRTCGGRTRTTTLLRQKHGRVGDAGSGGPRGGGFSLLGASGLFGSLSIFGGGARAYAARTAGHAGGNVFKQGKLGGGGARGGVKRRGRGEPPCGPREVEGESNAPRRLPSRPPKRGKGGSSEFTMASVLPLLLFAGVVGYGIYSASGDRALINLGGGDSEKGYSVAQVQIGLLGSARLVQRDLDKIADSADTSSRNGLYALMQDSVIALIRSPEYWVYGNTQGKRTNSQDRTETYFNQFEMRERSKFELETSSNVQGKKAKREWRRPERDWKTGGSYTDINELIVVTLIVACEQDLKLPKIESQEDMRIALQRLGSLRASSILAVELFWTPQDPDDVYTQEELITEYPEMKLI</sequence>
<proteinExistence type="predicted"/>
<evidence type="ECO:0000313" key="4">
    <source>
        <dbReference type="Proteomes" id="UP001472866"/>
    </source>
</evidence>
<dbReference type="Pfam" id="PF07466">
    <property type="entry name" value="DUF1517"/>
    <property type="match status" value="1"/>
</dbReference>